<dbReference type="PROSITE" id="PS50995">
    <property type="entry name" value="HTH_MARR_2"/>
    <property type="match status" value="1"/>
</dbReference>
<reference evidence="5" key="2">
    <citation type="submission" date="2020-09" db="EMBL/GenBank/DDBJ databases">
        <authorList>
            <person name="Sun Q."/>
            <person name="Zhou Y."/>
        </authorList>
    </citation>
    <scope>NUCLEOTIDE SEQUENCE</scope>
    <source>
        <strain evidence="5">CGMCC 1.15493</strain>
    </source>
</reference>
<keyword evidence="6" id="KW-1185">Reference proteome</keyword>
<evidence type="ECO:0000313" key="5">
    <source>
        <dbReference type="EMBL" id="GGD18521.1"/>
    </source>
</evidence>
<dbReference type="SUPFAM" id="SSF55729">
    <property type="entry name" value="Acyl-CoA N-acyltransferases (Nat)"/>
    <property type="match status" value="1"/>
</dbReference>
<comment type="caution">
    <text evidence="5">The sequence shown here is derived from an EMBL/GenBank/DDBJ whole genome shotgun (WGS) entry which is preliminary data.</text>
</comment>
<dbReference type="GO" id="GO:0003700">
    <property type="term" value="F:DNA-binding transcription factor activity"/>
    <property type="evidence" value="ECO:0007669"/>
    <property type="project" value="InterPro"/>
</dbReference>
<feature type="domain" description="HTH marR-type" evidence="3">
    <location>
        <begin position="1"/>
        <end position="145"/>
    </location>
</feature>
<dbReference type="Proteomes" id="UP000613160">
    <property type="component" value="Unassembled WGS sequence"/>
</dbReference>
<dbReference type="InterPro" id="IPR000835">
    <property type="entry name" value="HTH_MarR-typ"/>
</dbReference>
<evidence type="ECO:0000259" key="3">
    <source>
        <dbReference type="PROSITE" id="PS50995"/>
    </source>
</evidence>
<dbReference type="GO" id="GO:0008080">
    <property type="term" value="F:N-acetyltransferase activity"/>
    <property type="evidence" value="ECO:0007669"/>
    <property type="project" value="InterPro"/>
</dbReference>
<dbReference type="CDD" id="cd04301">
    <property type="entry name" value="NAT_SF"/>
    <property type="match status" value="1"/>
</dbReference>
<dbReference type="Pfam" id="PF12802">
    <property type="entry name" value="MarR_2"/>
    <property type="match status" value="1"/>
</dbReference>
<dbReference type="InterPro" id="IPR016181">
    <property type="entry name" value="Acyl_CoA_acyltransferase"/>
</dbReference>
<dbReference type="SMART" id="SM00347">
    <property type="entry name" value="HTH_MARR"/>
    <property type="match status" value="1"/>
</dbReference>
<name>A0A916XXX8_9HYPH</name>
<protein>
    <submittedName>
        <fullName evidence="5">GNAT family N-acetyltransferase</fullName>
    </submittedName>
</protein>
<dbReference type="InterPro" id="IPR036390">
    <property type="entry name" value="WH_DNA-bd_sf"/>
</dbReference>
<evidence type="ECO:0000256" key="1">
    <source>
        <dbReference type="ARBA" id="ARBA00022679"/>
    </source>
</evidence>
<dbReference type="InterPro" id="IPR000182">
    <property type="entry name" value="GNAT_dom"/>
</dbReference>
<sequence>MPNAEHIAVIRAFNRFYTRQIGLLEEGLLHSPFTLVQARLIYEIATREGLAASDLSADLGMDPGLLSRMLKTLVAEGIVERLVSDADQRRAELWLTEKGHAAFAELDAASVQSIAAWLSAQSDEECQRMVAAMAELRRLIERRPAEIVLRAPAVGDLALVTHRQSLLYAEEYGFDAGYEALVARIVSDFVQNFIPGREGCWIADSAGTIAGSVFVVRQSETVAKLRLLYVEPAARGQGLGARLVDEAVRFATAAGYQTMTLWTNSVLVSARRLYEAAGFTLVAEEPHHSFGQDLVGQTFEKSLAASRLLPPDHGGDAIAGEGEIRERQRG</sequence>
<keyword evidence="1" id="KW-0808">Transferase</keyword>
<dbReference type="Pfam" id="PF00583">
    <property type="entry name" value="Acetyltransf_1"/>
    <property type="match status" value="1"/>
</dbReference>
<feature type="region of interest" description="Disordered" evidence="2">
    <location>
        <begin position="307"/>
        <end position="330"/>
    </location>
</feature>
<dbReference type="AlphaFoldDB" id="A0A916XXX8"/>
<dbReference type="PROSITE" id="PS51186">
    <property type="entry name" value="GNAT"/>
    <property type="match status" value="1"/>
</dbReference>
<dbReference type="EMBL" id="BMJJ01000004">
    <property type="protein sequence ID" value="GGD18521.1"/>
    <property type="molecule type" value="Genomic_DNA"/>
</dbReference>
<dbReference type="Gene3D" id="1.10.10.10">
    <property type="entry name" value="Winged helix-like DNA-binding domain superfamily/Winged helix DNA-binding domain"/>
    <property type="match status" value="1"/>
</dbReference>
<organism evidence="5 6">
    <name type="scientific">Aureimonas glaciei</name>
    <dbReference type="NCBI Taxonomy" id="1776957"/>
    <lineage>
        <taxon>Bacteria</taxon>
        <taxon>Pseudomonadati</taxon>
        <taxon>Pseudomonadota</taxon>
        <taxon>Alphaproteobacteria</taxon>
        <taxon>Hyphomicrobiales</taxon>
        <taxon>Aurantimonadaceae</taxon>
        <taxon>Aureimonas</taxon>
    </lineage>
</organism>
<dbReference type="RefSeq" id="WP_188850618.1">
    <property type="nucleotide sequence ID" value="NZ_BMJJ01000004.1"/>
</dbReference>
<evidence type="ECO:0000256" key="2">
    <source>
        <dbReference type="SAM" id="MobiDB-lite"/>
    </source>
</evidence>
<evidence type="ECO:0000259" key="4">
    <source>
        <dbReference type="PROSITE" id="PS51186"/>
    </source>
</evidence>
<reference evidence="5" key="1">
    <citation type="journal article" date="2014" name="Int. J. Syst. Evol. Microbiol.">
        <title>Complete genome sequence of Corynebacterium casei LMG S-19264T (=DSM 44701T), isolated from a smear-ripened cheese.</title>
        <authorList>
            <consortium name="US DOE Joint Genome Institute (JGI-PGF)"/>
            <person name="Walter F."/>
            <person name="Albersmeier A."/>
            <person name="Kalinowski J."/>
            <person name="Ruckert C."/>
        </authorList>
    </citation>
    <scope>NUCLEOTIDE SEQUENCE</scope>
    <source>
        <strain evidence="5">CGMCC 1.15493</strain>
    </source>
</reference>
<feature type="domain" description="N-acetyltransferase" evidence="4">
    <location>
        <begin position="147"/>
        <end position="304"/>
    </location>
</feature>
<dbReference type="SUPFAM" id="SSF46785">
    <property type="entry name" value="Winged helix' DNA-binding domain"/>
    <property type="match status" value="1"/>
</dbReference>
<dbReference type="PANTHER" id="PTHR13947:SF37">
    <property type="entry name" value="LD18367P"/>
    <property type="match status" value="1"/>
</dbReference>
<dbReference type="InterPro" id="IPR036388">
    <property type="entry name" value="WH-like_DNA-bd_sf"/>
</dbReference>
<evidence type="ECO:0000313" key="6">
    <source>
        <dbReference type="Proteomes" id="UP000613160"/>
    </source>
</evidence>
<accession>A0A916XXX8</accession>
<proteinExistence type="predicted"/>
<gene>
    <name evidence="5" type="ORF">GCM10011335_21720</name>
</gene>
<dbReference type="PANTHER" id="PTHR13947">
    <property type="entry name" value="GNAT FAMILY N-ACETYLTRANSFERASE"/>
    <property type="match status" value="1"/>
</dbReference>
<dbReference type="Gene3D" id="3.40.630.30">
    <property type="match status" value="1"/>
</dbReference>
<dbReference type="InterPro" id="IPR050769">
    <property type="entry name" value="NAT_camello-type"/>
</dbReference>